<comment type="caution">
    <text evidence="1">The sequence shown here is derived from an EMBL/GenBank/DDBJ whole genome shotgun (WGS) entry which is preliminary data.</text>
</comment>
<accession>A0A396SCE2</accession>
<organism evidence="1 2">
    <name type="scientific">Ureibacillus yapensis</name>
    <dbReference type="NCBI Taxonomy" id="2304605"/>
    <lineage>
        <taxon>Bacteria</taxon>
        <taxon>Bacillati</taxon>
        <taxon>Bacillota</taxon>
        <taxon>Bacilli</taxon>
        <taxon>Bacillales</taxon>
        <taxon>Caryophanaceae</taxon>
        <taxon>Ureibacillus</taxon>
    </lineage>
</organism>
<proteinExistence type="predicted"/>
<dbReference type="RefSeq" id="WP_118875721.1">
    <property type="nucleotide sequence ID" value="NZ_QWEI01000002.1"/>
</dbReference>
<evidence type="ECO:0000313" key="1">
    <source>
        <dbReference type="EMBL" id="RHW38690.1"/>
    </source>
</evidence>
<dbReference type="EMBL" id="QWEI01000002">
    <property type="protein sequence ID" value="RHW38690.1"/>
    <property type="molecule type" value="Genomic_DNA"/>
</dbReference>
<keyword evidence="2" id="KW-1185">Reference proteome</keyword>
<dbReference type="OrthoDB" id="2987437at2"/>
<evidence type="ECO:0000313" key="2">
    <source>
        <dbReference type="Proteomes" id="UP000265692"/>
    </source>
</evidence>
<protein>
    <submittedName>
        <fullName evidence="1">Uncharacterized protein</fullName>
    </submittedName>
</protein>
<gene>
    <name evidence="1" type="ORF">D1B33_07400</name>
</gene>
<dbReference type="AlphaFoldDB" id="A0A396SCE2"/>
<sequence>MNKYIFNKKVPKDRLVHHVKHENIQCNKNNMDEMYDALYKEKKHVLEDVFRQYKYAGATSLNIYEIVGFPQNLNNKKSFLAHIKEKLGLKTNILNKTLNPGISEVPQIYLIEENEKGFLIQWVYGVEVINSNGYEIISRIDARYVTTIVSFGNPVFIEVRAGYKNAVKYIKLFQELLSENEHPVELIRLPLTKLSESEAEDVAKILKAGLLEGEHLGSNGIGKYAVSASPDTKDLRELEEYKNSFMGKQYLSQTLNVHYEEIDTGYSTEVKFRINMNGGFEFKTKVSERIIKRIFDVFAEVRYRKKIAAGE</sequence>
<name>A0A396SCE2_9BACL</name>
<dbReference type="Proteomes" id="UP000265692">
    <property type="component" value="Unassembled WGS sequence"/>
</dbReference>
<reference evidence="1 2" key="1">
    <citation type="submission" date="2018-08" db="EMBL/GenBank/DDBJ databases">
        <title>Lysinibacillus sp. YLB-03 draft genome sequence.</title>
        <authorList>
            <person name="Yu L."/>
        </authorList>
    </citation>
    <scope>NUCLEOTIDE SEQUENCE [LARGE SCALE GENOMIC DNA]</scope>
    <source>
        <strain evidence="1 2">YLB-03</strain>
    </source>
</reference>